<sequence>MTGRDALLHDLMLRMVDFDRGDPRRIHHLLKVHSLARTIGLGEGIADPALLTLEAAAIVHDVGIHPAEEKYGRCDGRLQEQEGPAPARELLAAAGFAPDVTERVAWLVGHHHSYASITDPDHQALVEADLLVNLYEDDASEKAVRAAGERVFRTATGTRLLHAMYGLDA</sequence>
<feature type="domain" description="HD" evidence="1">
    <location>
        <begin position="25"/>
        <end position="123"/>
    </location>
</feature>
<reference evidence="2 3" key="1">
    <citation type="journal article" date="2021" name="Sci. Rep.">
        <title>The distribution of antibiotic resistance genes in chicken gut microbiota commensals.</title>
        <authorList>
            <person name="Juricova H."/>
            <person name="Matiasovicova J."/>
            <person name="Kubasova T."/>
            <person name="Cejkova D."/>
            <person name="Rychlik I."/>
        </authorList>
    </citation>
    <scope>NUCLEOTIDE SEQUENCE [LARGE SCALE GENOMIC DNA]</scope>
    <source>
        <strain evidence="2 3">An794</strain>
    </source>
</reference>
<evidence type="ECO:0000313" key="3">
    <source>
        <dbReference type="Proteomes" id="UP000712527"/>
    </source>
</evidence>
<evidence type="ECO:0000313" key="2">
    <source>
        <dbReference type="EMBL" id="MBM6774182.1"/>
    </source>
</evidence>
<protein>
    <submittedName>
        <fullName evidence="2">HD domain-containing protein</fullName>
    </submittedName>
</protein>
<organism evidence="2 3">
    <name type="scientific">Olsenella profusa</name>
    <dbReference type="NCBI Taxonomy" id="138595"/>
    <lineage>
        <taxon>Bacteria</taxon>
        <taxon>Bacillati</taxon>
        <taxon>Actinomycetota</taxon>
        <taxon>Coriobacteriia</taxon>
        <taxon>Coriobacteriales</taxon>
        <taxon>Atopobiaceae</taxon>
        <taxon>Olsenella</taxon>
    </lineage>
</organism>
<dbReference type="CDD" id="cd00077">
    <property type="entry name" value="HDc"/>
    <property type="match status" value="1"/>
</dbReference>
<evidence type="ECO:0000259" key="1">
    <source>
        <dbReference type="Pfam" id="PF01966"/>
    </source>
</evidence>
<proteinExistence type="predicted"/>
<dbReference type="InterPro" id="IPR006674">
    <property type="entry name" value="HD_domain"/>
</dbReference>
<dbReference type="Gene3D" id="1.10.3210.10">
    <property type="entry name" value="Hypothetical protein af1432"/>
    <property type="match status" value="1"/>
</dbReference>
<accession>A0ABS2F037</accession>
<dbReference type="InterPro" id="IPR003607">
    <property type="entry name" value="HD/PDEase_dom"/>
</dbReference>
<dbReference type="Pfam" id="PF01966">
    <property type="entry name" value="HD"/>
    <property type="match status" value="1"/>
</dbReference>
<dbReference type="RefSeq" id="WP_204792544.1">
    <property type="nucleotide sequence ID" value="NZ_JACSNQ010000002.1"/>
</dbReference>
<keyword evidence="3" id="KW-1185">Reference proteome</keyword>
<gene>
    <name evidence="2" type="ORF">H9X80_01245</name>
</gene>
<dbReference type="SUPFAM" id="SSF109604">
    <property type="entry name" value="HD-domain/PDEase-like"/>
    <property type="match status" value="1"/>
</dbReference>
<dbReference type="Proteomes" id="UP000712527">
    <property type="component" value="Unassembled WGS sequence"/>
</dbReference>
<comment type="caution">
    <text evidence="2">The sequence shown here is derived from an EMBL/GenBank/DDBJ whole genome shotgun (WGS) entry which is preliminary data.</text>
</comment>
<name>A0ABS2F037_9ACTN</name>
<dbReference type="EMBL" id="JACSNQ010000002">
    <property type="protein sequence ID" value="MBM6774182.1"/>
    <property type="molecule type" value="Genomic_DNA"/>
</dbReference>